<dbReference type="OrthoDB" id="408631at2759"/>
<feature type="region of interest" description="Disordered" evidence="4">
    <location>
        <begin position="258"/>
        <end position="311"/>
    </location>
</feature>
<dbReference type="GO" id="GO:0016787">
    <property type="term" value="F:hydrolase activity"/>
    <property type="evidence" value="ECO:0007669"/>
    <property type="project" value="UniProtKB-KW"/>
</dbReference>
<sequence length="1276" mass="137253">MASAAVEVLAHHSSRSKSPETENSGTHSHRLMGRVRPIIRPSSASSAHGSQQCNHSSSGDLKGGRGTVYGAELCVQIQKTLATGEEKQTADGKGLTGTSGNLNAMLDLGSRTTVGRSLARADEDGEEREASQAAKPCHHGTSSGKDTGTPARRNAPKQPTGRALYGYRQWRKAYAHGPLAPVTLYVRELIETPWPLGEREKKNRWLRALDVGALTRPVRPPPHYCNGDGRVALTEPPLRCEADTCHAGFCHARARLPSRPAEAPPHHPSVTFSARARGPPSRRPHRTAPCIKPPRRPDPPGHHLRGSTGSPQITRCRHCACLAMASPVLLVTAALFALLAAGEASAFRSRATDPNTEVKFDFSPFLIQYKSGRVQRFMGTTFVPPSLDSRTGVASKDVVVDQATGLSARIYRPSRGAVVHGPGGGRLPVLVYFHGGAFVVESAFDPVYHSYLNALTAKAGVVAVSVNYRLAPEHPLPAAYDDAWAALAWVLQNTRHGSGEPWLSKHGDASRLFLTGDSAGGNIAHNLAMRVGQQQEHGARIKGVALLDPYFLGRYVSPGAERAWGFICAGRYGTGHPYVNPTALTAAAWRGLPAARVLMTVSDQDRLGPFQRAYVDALRGSGWGGRARLYVTPGEGHCYFLNNLDSPKAAMHMATLAAFINGTDRRRRSSLAGGVVVVLFRLIRELYIVLRRSFFFCSPVYGGCGGRGLYTYSGELIFWFAPWPVPTADESSRCALPIRAAEMMGQRPPGPSRRAAWPPPIRGINDDSFTPFPVERRREENRDTPQPGVRQGCDRVERARCGVVLVAKSWVAHCRGLWIMDHRMACHNRSSYGFFISTGGHATHSAAVVCGRRARLALPPPWMIMSRPVENEVAATMEGTSGHLARQETRPQRSWALSLRRLVTSWMLPNAAFLSSHLVSHAGPAGALLSEQAARSPFAVVDSAAALPPIRPWIRTARSTSTSPRSSYATRAAAVAAGGDAATAVTSKDVAIDAASGLAARLYIPSNALGTSEKLPLLVYFHGGAFCIHSAFSAAHFRFLNALVSAARVVAVSVDYRLAPEHPVPAAYDDAWAALRWAVSSCCAAAGSAAEEPWLSVHGDVARLFVAGDSAGANIAHNVAVRSGGGGSLPGGARIEGMVLLHPYFRGEELVPSEGTDPKFLEKAERSWGFLSGGRYGLDHPSINPLALTAEEWAKLGCRRALVTVAERDTLRDRGRRYVEALRGSGWDGEEVVLYETEGEGHVYFIDKSGGDGERAKKELAAVVRLTGTPCIIGHS</sequence>
<proteinExistence type="inferred from homology"/>
<protein>
    <recommendedName>
        <fullName evidence="5">Alpha/beta hydrolase fold-3 domain-containing protein</fullName>
    </recommendedName>
</protein>
<evidence type="ECO:0000259" key="5">
    <source>
        <dbReference type="Pfam" id="PF07859"/>
    </source>
</evidence>
<comment type="caution">
    <text evidence="6">The sequence shown here is derived from an EMBL/GenBank/DDBJ whole genome shotgun (WGS) entry which is preliminary data.</text>
</comment>
<dbReference type="InterPro" id="IPR033140">
    <property type="entry name" value="Lipase_GDXG_put_SER_AS"/>
</dbReference>
<keyword evidence="2" id="KW-0378">Hydrolase</keyword>
<dbReference type="InterPro" id="IPR002168">
    <property type="entry name" value="Lipase_GDXG_HIS_AS"/>
</dbReference>
<name>A0A835FR11_9POAL</name>
<dbReference type="InterPro" id="IPR029058">
    <property type="entry name" value="AB_hydrolase_fold"/>
</dbReference>
<gene>
    <name evidence="6" type="ORF">HU200_006563</name>
</gene>
<feature type="domain" description="Alpha/beta hydrolase fold-3" evidence="5">
    <location>
        <begin position="1018"/>
        <end position="1245"/>
    </location>
</feature>
<dbReference type="PANTHER" id="PTHR23024:SF396">
    <property type="entry name" value="OS08G0475000 PROTEIN"/>
    <property type="match status" value="1"/>
</dbReference>
<evidence type="ECO:0000313" key="6">
    <source>
        <dbReference type="EMBL" id="KAF8769525.1"/>
    </source>
</evidence>
<feature type="region of interest" description="Disordered" evidence="4">
    <location>
        <begin position="1"/>
        <end position="61"/>
    </location>
</feature>
<dbReference type="PANTHER" id="PTHR23024">
    <property type="entry name" value="ARYLACETAMIDE DEACETYLASE"/>
    <property type="match status" value="1"/>
</dbReference>
<evidence type="ECO:0000313" key="7">
    <source>
        <dbReference type="Proteomes" id="UP000636709"/>
    </source>
</evidence>
<dbReference type="InterPro" id="IPR013094">
    <property type="entry name" value="AB_hydrolase_3"/>
</dbReference>
<dbReference type="Pfam" id="PF07859">
    <property type="entry name" value="Abhydrolase_3"/>
    <property type="match status" value="2"/>
</dbReference>
<dbReference type="EMBL" id="JACEFO010000440">
    <property type="protein sequence ID" value="KAF8769525.1"/>
    <property type="molecule type" value="Genomic_DNA"/>
</dbReference>
<feature type="compositionally biased region" description="Polar residues" evidence="4">
    <location>
        <begin position="42"/>
        <end position="59"/>
    </location>
</feature>
<dbReference type="SUPFAM" id="SSF53474">
    <property type="entry name" value="alpha/beta-Hydrolases"/>
    <property type="match status" value="2"/>
</dbReference>
<dbReference type="PROSITE" id="PS01173">
    <property type="entry name" value="LIPASE_GDXG_HIS"/>
    <property type="match status" value="1"/>
</dbReference>
<evidence type="ECO:0000256" key="1">
    <source>
        <dbReference type="ARBA" id="ARBA00010515"/>
    </source>
</evidence>
<evidence type="ECO:0000256" key="4">
    <source>
        <dbReference type="SAM" id="MobiDB-lite"/>
    </source>
</evidence>
<dbReference type="Gene3D" id="3.40.50.1820">
    <property type="entry name" value="alpha/beta hydrolase"/>
    <property type="match status" value="2"/>
</dbReference>
<dbReference type="Proteomes" id="UP000636709">
    <property type="component" value="Unassembled WGS sequence"/>
</dbReference>
<evidence type="ECO:0000256" key="3">
    <source>
        <dbReference type="PROSITE-ProRule" id="PRU10038"/>
    </source>
</evidence>
<keyword evidence="7" id="KW-1185">Reference proteome</keyword>
<reference evidence="6" key="1">
    <citation type="submission" date="2020-07" db="EMBL/GenBank/DDBJ databases">
        <title>Genome sequence and genetic diversity analysis of an under-domesticated orphan crop, white fonio (Digitaria exilis).</title>
        <authorList>
            <person name="Bennetzen J.L."/>
            <person name="Chen S."/>
            <person name="Ma X."/>
            <person name="Wang X."/>
            <person name="Yssel A.E.J."/>
            <person name="Chaluvadi S.R."/>
            <person name="Johnson M."/>
            <person name="Gangashetty P."/>
            <person name="Hamidou F."/>
            <person name="Sanogo M.D."/>
            <person name="Zwaenepoel A."/>
            <person name="Wallace J."/>
            <person name="Van De Peer Y."/>
            <person name="Van Deynze A."/>
        </authorList>
    </citation>
    <scope>NUCLEOTIDE SEQUENCE</scope>
    <source>
        <tissue evidence="6">Leaves</tissue>
    </source>
</reference>
<comment type="similarity">
    <text evidence="1">Belongs to the 'GDXG' lipolytic enzyme family.</text>
</comment>
<feature type="region of interest" description="Disordered" evidence="4">
    <location>
        <begin position="83"/>
        <end position="162"/>
    </location>
</feature>
<organism evidence="6 7">
    <name type="scientific">Digitaria exilis</name>
    <dbReference type="NCBI Taxonomy" id="1010633"/>
    <lineage>
        <taxon>Eukaryota</taxon>
        <taxon>Viridiplantae</taxon>
        <taxon>Streptophyta</taxon>
        <taxon>Embryophyta</taxon>
        <taxon>Tracheophyta</taxon>
        <taxon>Spermatophyta</taxon>
        <taxon>Magnoliopsida</taxon>
        <taxon>Liliopsida</taxon>
        <taxon>Poales</taxon>
        <taxon>Poaceae</taxon>
        <taxon>PACMAD clade</taxon>
        <taxon>Panicoideae</taxon>
        <taxon>Panicodae</taxon>
        <taxon>Paniceae</taxon>
        <taxon>Anthephorinae</taxon>
        <taxon>Digitaria</taxon>
    </lineage>
</organism>
<dbReference type="AlphaFoldDB" id="A0A835FR11"/>
<accession>A0A835FR11</accession>
<dbReference type="InterPro" id="IPR050466">
    <property type="entry name" value="Carboxylest/Gibb_receptor"/>
</dbReference>
<dbReference type="PROSITE" id="PS01174">
    <property type="entry name" value="LIPASE_GDXG_SER"/>
    <property type="match status" value="1"/>
</dbReference>
<feature type="active site" evidence="3">
    <location>
        <position position="1110"/>
    </location>
</feature>
<evidence type="ECO:0000256" key="2">
    <source>
        <dbReference type="ARBA" id="ARBA00022801"/>
    </source>
</evidence>
<feature type="domain" description="Alpha/beta hydrolase fold-3" evidence="5">
    <location>
        <begin position="430"/>
        <end position="640"/>
    </location>
</feature>